<dbReference type="EMBL" id="UGTJ01000001">
    <property type="protein sequence ID" value="SUB79331.1"/>
    <property type="molecule type" value="Genomic_DNA"/>
</dbReference>
<proteinExistence type="predicted"/>
<sequence>MKIDLFKPRSNKRCIREAFCAYIDNLPEIFRRMWLPALLYAVFMAATLYLRIPNKALHDWGASSPITSFIIQTVIYLLMIFISFVFAGGFFRLFNDKRLTWNLWRYAKVACVLLVVALLLASITSILAKNIPSPLSFPSPDWLTLALSIGGIALLLTISVVMLLPFAYAIPKYMLNEKDKLKSIFQDYKIGLRQVGGLFVTTLILSLIFGAIMFIIAMPVYIIVLAQTFSQLGALQGDDLGIPAYFPYLVFGVLVIFSFILTFAMIYSNMVYVFIYGSTTSKEYEIKQMEKYHETD</sequence>
<evidence type="ECO:0000256" key="1">
    <source>
        <dbReference type="SAM" id="Phobius"/>
    </source>
</evidence>
<name>A0AAQ1UK74_9BACT</name>
<accession>A0AAQ1UK74</accession>
<dbReference type="AlphaFoldDB" id="A0AAQ1UK74"/>
<keyword evidence="1" id="KW-0812">Transmembrane</keyword>
<feature type="transmembrane region" description="Helical" evidence="1">
    <location>
        <begin position="244"/>
        <end position="267"/>
    </location>
</feature>
<feature type="transmembrane region" description="Helical" evidence="1">
    <location>
        <begin position="33"/>
        <end position="50"/>
    </location>
</feature>
<comment type="caution">
    <text evidence="2">The sequence shown here is derived from an EMBL/GenBank/DDBJ whole genome shotgun (WGS) entry which is preliminary data.</text>
</comment>
<reference evidence="2 3" key="1">
    <citation type="submission" date="2018-06" db="EMBL/GenBank/DDBJ databases">
        <authorList>
            <consortium name="Pathogen Informatics"/>
            <person name="Doyle S."/>
        </authorList>
    </citation>
    <scope>NUCLEOTIDE SEQUENCE [LARGE SCALE GENOMIC DNA]</scope>
    <source>
        <strain evidence="2 3">NCTC13063</strain>
    </source>
</reference>
<feature type="transmembrane region" description="Helical" evidence="1">
    <location>
        <begin position="191"/>
        <end position="224"/>
    </location>
</feature>
<keyword evidence="1" id="KW-0472">Membrane</keyword>
<feature type="transmembrane region" description="Helical" evidence="1">
    <location>
        <begin position="106"/>
        <end position="127"/>
    </location>
</feature>
<organism evidence="2 3">
    <name type="scientific">Segatella buccae</name>
    <dbReference type="NCBI Taxonomy" id="28126"/>
    <lineage>
        <taxon>Bacteria</taxon>
        <taxon>Pseudomonadati</taxon>
        <taxon>Bacteroidota</taxon>
        <taxon>Bacteroidia</taxon>
        <taxon>Bacteroidales</taxon>
        <taxon>Prevotellaceae</taxon>
        <taxon>Segatella</taxon>
    </lineage>
</organism>
<evidence type="ECO:0000313" key="3">
    <source>
        <dbReference type="Proteomes" id="UP000255283"/>
    </source>
</evidence>
<keyword evidence="1" id="KW-1133">Transmembrane helix</keyword>
<feature type="transmembrane region" description="Helical" evidence="1">
    <location>
        <begin position="147"/>
        <end position="170"/>
    </location>
</feature>
<evidence type="ECO:0000313" key="2">
    <source>
        <dbReference type="EMBL" id="SUB79331.1"/>
    </source>
</evidence>
<evidence type="ECO:0008006" key="4">
    <source>
        <dbReference type="Google" id="ProtNLM"/>
    </source>
</evidence>
<gene>
    <name evidence="2" type="ORF">NCTC13063_00592</name>
</gene>
<dbReference type="Proteomes" id="UP000255283">
    <property type="component" value="Unassembled WGS sequence"/>
</dbReference>
<protein>
    <recommendedName>
        <fullName evidence="4">DUF975 family protein</fullName>
    </recommendedName>
</protein>
<dbReference type="RefSeq" id="WP_244912344.1">
    <property type="nucleotide sequence ID" value="NZ_DBFWLE010000018.1"/>
</dbReference>
<feature type="transmembrane region" description="Helical" evidence="1">
    <location>
        <begin position="70"/>
        <end position="94"/>
    </location>
</feature>